<evidence type="ECO:0000313" key="2">
    <source>
        <dbReference type="EMBL" id="GFB13699.1"/>
    </source>
</evidence>
<proteinExistence type="predicted"/>
<dbReference type="Pfam" id="PF13966">
    <property type="entry name" value="zf-RVT"/>
    <property type="match status" value="1"/>
</dbReference>
<dbReference type="GO" id="GO:0003964">
    <property type="term" value="F:RNA-directed DNA polymerase activity"/>
    <property type="evidence" value="ECO:0007669"/>
    <property type="project" value="UniProtKB-KW"/>
</dbReference>
<feature type="domain" description="Reverse transcriptase zinc-binding" evidence="1">
    <location>
        <begin position="11"/>
        <end position="72"/>
    </location>
</feature>
<gene>
    <name evidence="2" type="ORF">Tci_685670</name>
</gene>
<reference evidence="2" key="1">
    <citation type="journal article" date="2019" name="Sci. Rep.">
        <title>Draft genome of Tanacetum cinerariifolium, the natural source of mosquito coil.</title>
        <authorList>
            <person name="Yamashiro T."/>
            <person name="Shiraishi A."/>
            <person name="Satake H."/>
            <person name="Nakayama K."/>
        </authorList>
    </citation>
    <scope>NUCLEOTIDE SEQUENCE</scope>
</reference>
<protein>
    <submittedName>
        <fullName evidence="2">RNA-directed DNA polymerase, eukaryota</fullName>
    </submittedName>
</protein>
<keyword evidence="2" id="KW-0548">Nucleotidyltransferase</keyword>
<organism evidence="2">
    <name type="scientific">Tanacetum cinerariifolium</name>
    <name type="common">Dalmatian daisy</name>
    <name type="synonym">Chrysanthemum cinerariifolium</name>
    <dbReference type="NCBI Taxonomy" id="118510"/>
    <lineage>
        <taxon>Eukaryota</taxon>
        <taxon>Viridiplantae</taxon>
        <taxon>Streptophyta</taxon>
        <taxon>Embryophyta</taxon>
        <taxon>Tracheophyta</taxon>
        <taxon>Spermatophyta</taxon>
        <taxon>Magnoliopsida</taxon>
        <taxon>eudicotyledons</taxon>
        <taxon>Gunneridae</taxon>
        <taxon>Pentapetalae</taxon>
        <taxon>asterids</taxon>
        <taxon>campanulids</taxon>
        <taxon>Asterales</taxon>
        <taxon>Asteraceae</taxon>
        <taxon>Asteroideae</taxon>
        <taxon>Anthemideae</taxon>
        <taxon>Anthemidinae</taxon>
        <taxon>Tanacetum</taxon>
    </lineage>
</organism>
<keyword evidence="2" id="KW-0808">Transferase</keyword>
<accession>A0A699KW14</accession>
<keyword evidence="2" id="KW-0695">RNA-directed DNA polymerase</keyword>
<sequence length="163" mass="19583">DIFLPSAVDATRWVNYILIKINVFAWRARLDRLSSRSNLVRRRVVLDSSLCPLCGLVPEDIHYVLFRCDTAKLVFRRICRWWDLDWHDLLSFSDWNAWFSVIRLPSRIKLILERVFYVTWWHLWVYRNQSIFATTPSRRSVIFDDIVSRSFTWCASRCNSSFS</sequence>
<dbReference type="InterPro" id="IPR026960">
    <property type="entry name" value="RVT-Znf"/>
</dbReference>
<evidence type="ECO:0000259" key="1">
    <source>
        <dbReference type="Pfam" id="PF13966"/>
    </source>
</evidence>
<dbReference type="EMBL" id="BKCJ010560104">
    <property type="protein sequence ID" value="GFB13699.1"/>
    <property type="molecule type" value="Genomic_DNA"/>
</dbReference>
<comment type="caution">
    <text evidence="2">The sequence shown here is derived from an EMBL/GenBank/DDBJ whole genome shotgun (WGS) entry which is preliminary data.</text>
</comment>
<dbReference type="AlphaFoldDB" id="A0A699KW14"/>
<feature type="non-terminal residue" evidence="2">
    <location>
        <position position="1"/>
    </location>
</feature>
<name>A0A699KW14_TANCI</name>